<reference evidence="2" key="1">
    <citation type="submission" date="2019-04" db="EMBL/GenBank/DDBJ databases">
        <title>Genome sequence of Pseudomonas putida 1290, an auxin catabolizing strain.</title>
        <authorList>
            <person name="Laird T.S."/>
            <person name="Leveau J.H.J."/>
        </authorList>
    </citation>
    <scope>NUCLEOTIDE SEQUENCE [LARGE SCALE GENOMIC DNA]</scope>
    <source>
        <strain evidence="2">1290</strain>
    </source>
</reference>
<accession>A0A4D6XA81</accession>
<dbReference type="AlphaFoldDB" id="A0A4D6XA81"/>
<protein>
    <submittedName>
        <fullName evidence="1">Uncharacterized protein</fullName>
    </submittedName>
</protein>
<dbReference type="EMBL" id="CP039371">
    <property type="protein sequence ID" value="QCI13886.1"/>
    <property type="molecule type" value="Genomic_DNA"/>
</dbReference>
<dbReference type="Proteomes" id="UP000298551">
    <property type="component" value="Chromosome"/>
</dbReference>
<evidence type="ECO:0000313" key="1">
    <source>
        <dbReference type="EMBL" id="QCI13886.1"/>
    </source>
</evidence>
<proteinExistence type="predicted"/>
<name>A0A4D6XA81_PSEPU</name>
<evidence type="ECO:0000313" key="2">
    <source>
        <dbReference type="Proteomes" id="UP000298551"/>
    </source>
</evidence>
<gene>
    <name evidence="1" type="ORF">E6B08_22195</name>
</gene>
<organism evidence="1 2">
    <name type="scientific">Pseudomonas putida</name>
    <name type="common">Arthrobacter siderocapsulatus</name>
    <dbReference type="NCBI Taxonomy" id="303"/>
    <lineage>
        <taxon>Bacteria</taxon>
        <taxon>Pseudomonadati</taxon>
        <taxon>Pseudomonadota</taxon>
        <taxon>Gammaproteobacteria</taxon>
        <taxon>Pseudomonadales</taxon>
        <taxon>Pseudomonadaceae</taxon>
        <taxon>Pseudomonas</taxon>
    </lineage>
</organism>
<sequence>MYADHPAFQGLYPRHAAFFSRELTQRVDACALAGVYSAPRFTCDPPAYPRTLVQGRLAGPCSRNPR</sequence>